<evidence type="ECO:0000313" key="3">
    <source>
        <dbReference type="EMBL" id="MQM04788.1"/>
    </source>
</evidence>
<feature type="compositionally biased region" description="Basic and acidic residues" evidence="1">
    <location>
        <begin position="52"/>
        <end position="68"/>
    </location>
</feature>
<dbReference type="OrthoDB" id="1937612at2759"/>
<accession>A0A843WDA0</accession>
<evidence type="ECO:0000256" key="2">
    <source>
        <dbReference type="SAM" id="Phobius"/>
    </source>
</evidence>
<comment type="caution">
    <text evidence="3">The sequence shown here is derived from an EMBL/GenBank/DDBJ whole genome shotgun (WGS) entry which is preliminary data.</text>
</comment>
<keyword evidence="2" id="KW-1133">Transmembrane helix</keyword>
<keyword evidence="2" id="KW-0812">Transmembrane</keyword>
<protein>
    <submittedName>
        <fullName evidence="3">Uncharacterized protein</fullName>
    </submittedName>
</protein>
<gene>
    <name evidence="3" type="ORF">Taro_037595</name>
</gene>
<proteinExistence type="predicted"/>
<dbReference type="EMBL" id="NMUH01003283">
    <property type="protein sequence ID" value="MQM04788.1"/>
    <property type="molecule type" value="Genomic_DNA"/>
</dbReference>
<feature type="region of interest" description="Disordered" evidence="1">
    <location>
        <begin position="1"/>
        <end position="110"/>
    </location>
</feature>
<sequence>MGEGVSPSAEALHRSRKVGWAQGGGEGFTSFTGDPPFSEASLPAITSPCRWRQQEEQPRAEQGRRPSAQEESLARGSPPPPRSLRFRSGGPRGRAFRDASGASPPGSMGVKARRCGLQDLRRCNPLDLVFLGSTRHLPQGWRPQRKVISPLFLFGSTLFVLGLVSLLTGHIVSHLEWYSQLRRPWGSKQVSTVRWTYRKCQMEEAEDLLCGKQNDKDLSTLQEGLKT</sequence>
<keyword evidence="4" id="KW-1185">Reference proteome</keyword>
<keyword evidence="2" id="KW-0472">Membrane</keyword>
<evidence type="ECO:0000313" key="4">
    <source>
        <dbReference type="Proteomes" id="UP000652761"/>
    </source>
</evidence>
<dbReference type="AlphaFoldDB" id="A0A843WDA0"/>
<evidence type="ECO:0000256" key="1">
    <source>
        <dbReference type="SAM" id="MobiDB-lite"/>
    </source>
</evidence>
<reference evidence="3" key="1">
    <citation type="submission" date="2017-07" db="EMBL/GenBank/DDBJ databases">
        <title>Taro Niue Genome Assembly and Annotation.</title>
        <authorList>
            <person name="Atibalentja N."/>
            <person name="Keating K."/>
            <person name="Fields C.J."/>
        </authorList>
    </citation>
    <scope>NUCLEOTIDE SEQUENCE</scope>
    <source>
        <strain evidence="3">Niue_2</strain>
        <tissue evidence="3">Leaf</tissue>
    </source>
</reference>
<feature type="transmembrane region" description="Helical" evidence="2">
    <location>
        <begin position="151"/>
        <end position="172"/>
    </location>
</feature>
<name>A0A843WDA0_COLES</name>
<organism evidence="3 4">
    <name type="scientific">Colocasia esculenta</name>
    <name type="common">Wild taro</name>
    <name type="synonym">Arum esculentum</name>
    <dbReference type="NCBI Taxonomy" id="4460"/>
    <lineage>
        <taxon>Eukaryota</taxon>
        <taxon>Viridiplantae</taxon>
        <taxon>Streptophyta</taxon>
        <taxon>Embryophyta</taxon>
        <taxon>Tracheophyta</taxon>
        <taxon>Spermatophyta</taxon>
        <taxon>Magnoliopsida</taxon>
        <taxon>Liliopsida</taxon>
        <taxon>Araceae</taxon>
        <taxon>Aroideae</taxon>
        <taxon>Colocasieae</taxon>
        <taxon>Colocasia</taxon>
    </lineage>
</organism>
<dbReference type="Proteomes" id="UP000652761">
    <property type="component" value="Unassembled WGS sequence"/>
</dbReference>